<evidence type="ECO:0000256" key="1">
    <source>
        <dbReference type="ARBA" id="ARBA00023004"/>
    </source>
</evidence>
<comment type="caution">
    <text evidence="3">The sequence shown here is derived from an EMBL/GenBank/DDBJ whole genome shotgun (WGS) entry which is preliminary data.</text>
</comment>
<keyword evidence="1" id="KW-0408">Iron</keyword>
<evidence type="ECO:0000313" key="4">
    <source>
        <dbReference type="Proteomes" id="UP000005835"/>
    </source>
</evidence>
<dbReference type="SUPFAM" id="SSF50037">
    <property type="entry name" value="C-terminal domain of transcriptional repressors"/>
    <property type="match status" value="1"/>
</dbReference>
<dbReference type="EMBL" id="ADMG01000020">
    <property type="protein sequence ID" value="EKB31561.1"/>
    <property type="molecule type" value="Genomic_DNA"/>
</dbReference>
<accession>K1JMW9</accession>
<dbReference type="InterPro" id="IPR008988">
    <property type="entry name" value="Transcriptional_repressor_C"/>
</dbReference>
<dbReference type="STRING" id="742823.HMPREF9465_00829"/>
<dbReference type="InterPro" id="IPR038157">
    <property type="entry name" value="FeoA_core_dom"/>
</dbReference>
<evidence type="ECO:0000313" key="3">
    <source>
        <dbReference type="EMBL" id="EKB31561.1"/>
    </source>
</evidence>
<dbReference type="Gene3D" id="2.30.30.90">
    <property type="match status" value="1"/>
</dbReference>
<gene>
    <name evidence="3" type="ORF">HMPREF9465_00829</name>
</gene>
<name>K1JMW9_9BURK</name>
<dbReference type="eggNOG" id="COG1918">
    <property type="taxonomic scope" value="Bacteria"/>
</dbReference>
<dbReference type="AlphaFoldDB" id="K1JMW9"/>
<dbReference type="OrthoDB" id="559009at2"/>
<dbReference type="RefSeq" id="WP_005434437.1">
    <property type="nucleotide sequence ID" value="NZ_JH815515.1"/>
</dbReference>
<protein>
    <recommendedName>
        <fullName evidence="2">Ferrous iron transporter FeoA-like domain-containing protein</fullName>
    </recommendedName>
</protein>
<keyword evidence="4" id="KW-1185">Reference proteome</keyword>
<evidence type="ECO:0000259" key="2">
    <source>
        <dbReference type="SMART" id="SM00899"/>
    </source>
</evidence>
<dbReference type="GO" id="GO:0046914">
    <property type="term" value="F:transition metal ion binding"/>
    <property type="evidence" value="ECO:0007669"/>
    <property type="project" value="InterPro"/>
</dbReference>
<proteinExistence type="predicted"/>
<dbReference type="Proteomes" id="UP000005835">
    <property type="component" value="Unassembled WGS sequence"/>
</dbReference>
<sequence length="83" mass="9023">MSETFTLDKAAIGNELEVVGVHAEGAPEDWEIWLEEIGFTAGEPCVVLQKAALGGDPIAVRIGVSTFALRLVEARCIEVRRRD</sequence>
<feature type="domain" description="Ferrous iron transporter FeoA-like" evidence="2">
    <location>
        <begin position="5"/>
        <end position="81"/>
    </location>
</feature>
<dbReference type="InterPro" id="IPR007167">
    <property type="entry name" value="Fe-transptr_FeoA-like"/>
</dbReference>
<reference evidence="3 4" key="1">
    <citation type="submission" date="2012-05" db="EMBL/GenBank/DDBJ databases">
        <title>The Genome Sequence of Sutterella wadsworthensis 2_1_59BFAA.</title>
        <authorList>
            <consortium name="The Broad Institute Genome Sequencing Platform"/>
            <person name="Earl A."/>
            <person name="Ward D."/>
            <person name="Feldgarden M."/>
            <person name="Gevers D."/>
            <person name="Daigneault M."/>
            <person name="Strauss J."/>
            <person name="Allen-Vercoe E."/>
            <person name="Walker B."/>
            <person name="Young S.K."/>
            <person name="Zeng Q."/>
            <person name="Gargeya S."/>
            <person name="Fitzgerald M."/>
            <person name="Haas B."/>
            <person name="Abouelleil A."/>
            <person name="Alvarado L."/>
            <person name="Arachchi H.M."/>
            <person name="Berlin A.M."/>
            <person name="Chapman S.B."/>
            <person name="Goldberg J."/>
            <person name="Griggs A."/>
            <person name="Gujja S."/>
            <person name="Hansen M."/>
            <person name="Howarth C."/>
            <person name="Imamovic A."/>
            <person name="Larimer J."/>
            <person name="McCowen C."/>
            <person name="Montmayeur A."/>
            <person name="Murphy C."/>
            <person name="Neiman D."/>
            <person name="Pearson M."/>
            <person name="Priest M."/>
            <person name="Roberts A."/>
            <person name="Saif S."/>
            <person name="Shea T."/>
            <person name="Sisk P."/>
            <person name="Sykes S."/>
            <person name="Wortman J."/>
            <person name="Nusbaum C."/>
            <person name="Birren B."/>
        </authorList>
    </citation>
    <scope>NUCLEOTIDE SEQUENCE [LARGE SCALE GENOMIC DNA]</scope>
    <source>
        <strain evidence="3 4">2_1_59BFAA</strain>
    </source>
</reference>
<dbReference type="Pfam" id="PF04023">
    <property type="entry name" value="FeoA"/>
    <property type="match status" value="1"/>
</dbReference>
<dbReference type="HOGENOM" id="CLU_150646_1_1_4"/>
<dbReference type="PATRIC" id="fig|742823.3.peg.836"/>
<dbReference type="SMART" id="SM00899">
    <property type="entry name" value="FeoA"/>
    <property type="match status" value="1"/>
</dbReference>
<organism evidence="3 4">
    <name type="scientific">Sutterella wadsworthensis 2_1_59BFAA</name>
    <dbReference type="NCBI Taxonomy" id="742823"/>
    <lineage>
        <taxon>Bacteria</taxon>
        <taxon>Pseudomonadati</taxon>
        <taxon>Pseudomonadota</taxon>
        <taxon>Betaproteobacteria</taxon>
        <taxon>Burkholderiales</taxon>
        <taxon>Sutterellaceae</taxon>
        <taxon>Sutterella</taxon>
    </lineage>
</organism>